<sequence length="283" mass="32036">MAVISQVLCEFKYITLPSPGEVVVGKALPEIDAAGCFADVEFFWSKDPIGKSRLSTFETGISPPKIMTKPLQIRLEHQHIVALKTLYRSLGLSQDPDAIMELFDFPPIELYFNKGCIYLSPNRCNPYERKSHDDQYCRFSEGHFDPSEQWTVTCYQYPGYCRNNHAYRHIIQWTEGGKLCSVPAITIPNYRLILLRNLEDTISIVALQCLDLYSKSRRKWGNGGQNGVGFSSNLSIASSASLHLYTFFAMLVLLSVSAAIVIRSFLLRRRIRTMMEAVVCNGT</sequence>
<dbReference type="Proteomes" id="UP000308652">
    <property type="component" value="Unassembled WGS sequence"/>
</dbReference>
<keyword evidence="1" id="KW-0472">Membrane</keyword>
<evidence type="ECO:0000313" key="3">
    <source>
        <dbReference type="Proteomes" id="UP000308652"/>
    </source>
</evidence>
<proteinExistence type="predicted"/>
<keyword evidence="3" id="KW-1185">Reference proteome</keyword>
<feature type="transmembrane region" description="Helical" evidence="1">
    <location>
        <begin position="242"/>
        <end position="266"/>
    </location>
</feature>
<evidence type="ECO:0000256" key="1">
    <source>
        <dbReference type="SAM" id="Phobius"/>
    </source>
</evidence>
<evidence type="ECO:0000313" key="2">
    <source>
        <dbReference type="EMBL" id="TFK33116.1"/>
    </source>
</evidence>
<keyword evidence="1" id="KW-0812">Transmembrane</keyword>
<name>A0A5C3LMD6_9AGAR</name>
<gene>
    <name evidence="2" type="ORF">BDQ12DRAFT_769449</name>
</gene>
<keyword evidence="1" id="KW-1133">Transmembrane helix</keyword>
<organism evidence="2 3">
    <name type="scientific">Crucibulum laeve</name>
    <dbReference type="NCBI Taxonomy" id="68775"/>
    <lineage>
        <taxon>Eukaryota</taxon>
        <taxon>Fungi</taxon>
        <taxon>Dikarya</taxon>
        <taxon>Basidiomycota</taxon>
        <taxon>Agaricomycotina</taxon>
        <taxon>Agaricomycetes</taxon>
        <taxon>Agaricomycetidae</taxon>
        <taxon>Agaricales</taxon>
        <taxon>Agaricineae</taxon>
        <taxon>Nidulariaceae</taxon>
        <taxon>Crucibulum</taxon>
    </lineage>
</organism>
<protein>
    <submittedName>
        <fullName evidence="2">Uncharacterized protein</fullName>
    </submittedName>
</protein>
<dbReference type="AlphaFoldDB" id="A0A5C3LMD6"/>
<accession>A0A5C3LMD6</accession>
<dbReference type="EMBL" id="ML213655">
    <property type="protein sequence ID" value="TFK33116.1"/>
    <property type="molecule type" value="Genomic_DNA"/>
</dbReference>
<reference evidence="2 3" key="1">
    <citation type="journal article" date="2019" name="Nat. Ecol. Evol.">
        <title>Megaphylogeny resolves global patterns of mushroom evolution.</title>
        <authorList>
            <person name="Varga T."/>
            <person name="Krizsan K."/>
            <person name="Foldi C."/>
            <person name="Dima B."/>
            <person name="Sanchez-Garcia M."/>
            <person name="Sanchez-Ramirez S."/>
            <person name="Szollosi G.J."/>
            <person name="Szarkandi J.G."/>
            <person name="Papp V."/>
            <person name="Albert L."/>
            <person name="Andreopoulos W."/>
            <person name="Angelini C."/>
            <person name="Antonin V."/>
            <person name="Barry K.W."/>
            <person name="Bougher N.L."/>
            <person name="Buchanan P."/>
            <person name="Buyck B."/>
            <person name="Bense V."/>
            <person name="Catcheside P."/>
            <person name="Chovatia M."/>
            <person name="Cooper J."/>
            <person name="Damon W."/>
            <person name="Desjardin D."/>
            <person name="Finy P."/>
            <person name="Geml J."/>
            <person name="Haridas S."/>
            <person name="Hughes K."/>
            <person name="Justo A."/>
            <person name="Karasinski D."/>
            <person name="Kautmanova I."/>
            <person name="Kiss B."/>
            <person name="Kocsube S."/>
            <person name="Kotiranta H."/>
            <person name="LaButti K.M."/>
            <person name="Lechner B.E."/>
            <person name="Liimatainen K."/>
            <person name="Lipzen A."/>
            <person name="Lukacs Z."/>
            <person name="Mihaltcheva S."/>
            <person name="Morgado L.N."/>
            <person name="Niskanen T."/>
            <person name="Noordeloos M.E."/>
            <person name="Ohm R.A."/>
            <person name="Ortiz-Santana B."/>
            <person name="Ovrebo C."/>
            <person name="Racz N."/>
            <person name="Riley R."/>
            <person name="Savchenko A."/>
            <person name="Shiryaev A."/>
            <person name="Soop K."/>
            <person name="Spirin V."/>
            <person name="Szebenyi C."/>
            <person name="Tomsovsky M."/>
            <person name="Tulloss R.E."/>
            <person name="Uehling J."/>
            <person name="Grigoriev I.V."/>
            <person name="Vagvolgyi C."/>
            <person name="Papp T."/>
            <person name="Martin F.M."/>
            <person name="Miettinen O."/>
            <person name="Hibbett D.S."/>
            <person name="Nagy L.G."/>
        </authorList>
    </citation>
    <scope>NUCLEOTIDE SEQUENCE [LARGE SCALE GENOMIC DNA]</scope>
    <source>
        <strain evidence="2 3">CBS 166.37</strain>
    </source>
</reference>